<evidence type="ECO:0000259" key="5">
    <source>
        <dbReference type="Pfam" id="PF00150"/>
    </source>
</evidence>
<reference evidence="6 7" key="1">
    <citation type="submission" date="2017-09" db="EMBL/GenBank/DDBJ databases">
        <title>Whole genomes of Flavobacteriaceae.</title>
        <authorList>
            <person name="Stine C."/>
            <person name="Li C."/>
            <person name="Tadesse D."/>
        </authorList>
    </citation>
    <scope>NUCLEOTIDE SEQUENCE [LARGE SCALE GENOMIC DNA]</scope>
    <source>
        <strain evidence="6 7">ATCC 35036</strain>
    </source>
</reference>
<keyword evidence="2 3" id="KW-0326">Glycosidase</keyword>
<accession>A0A2H3KLR9</accession>
<comment type="caution">
    <text evidence="6">The sequence shown here is derived from an EMBL/GenBank/DDBJ whole genome shotgun (WGS) entry which is preliminary data.</text>
</comment>
<dbReference type="InterPro" id="IPR001547">
    <property type="entry name" value="Glyco_hydro_5"/>
</dbReference>
<organism evidence="6 7">
    <name type="scientific">Flavobacterium branchiophilum</name>
    <dbReference type="NCBI Taxonomy" id="55197"/>
    <lineage>
        <taxon>Bacteria</taxon>
        <taxon>Pseudomonadati</taxon>
        <taxon>Bacteroidota</taxon>
        <taxon>Flavobacteriia</taxon>
        <taxon>Flavobacteriales</taxon>
        <taxon>Flavobacteriaceae</taxon>
        <taxon>Flavobacterium</taxon>
    </lineage>
</organism>
<dbReference type="Gene3D" id="3.20.20.80">
    <property type="entry name" value="Glycosidases"/>
    <property type="match status" value="1"/>
</dbReference>
<keyword evidence="4" id="KW-0732">Signal</keyword>
<dbReference type="SUPFAM" id="SSF51445">
    <property type="entry name" value="(Trans)glycosidases"/>
    <property type="match status" value="1"/>
</dbReference>
<evidence type="ECO:0000313" key="7">
    <source>
        <dbReference type="Proteomes" id="UP000220828"/>
    </source>
</evidence>
<dbReference type="AlphaFoldDB" id="A0A2H3KLR9"/>
<dbReference type="GO" id="GO:0004553">
    <property type="term" value="F:hydrolase activity, hydrolyzing O-glycosyl compounds"/>
    <property type="evidence" value="ECO:0007669"/>
    <property type="project" value="InterPro"/>
</dbReference>
<evidence type="ECO:0000256" key="2">
    <source>
        <dbReference type="ARBA" id="ARBA00023295"/>
    </source>
</evidence>
<evidence type="ECO:0000256" key="1">
    <source>
        <dbReference type="ARBA" id="ARBA00022801"/>
    </source>
</evidence>
<name>A0A2H3KLR9_9FLAO</name>
<dbReference type="PANTHER" id="PTHR34142">
    <property type="entry name" value="ENDO-BETA-1,4-GLUCANASE A"/>
    <property type="match status" value="1"/>
</dbReference>
<feature type="domain" description="Glycoside hydrolase family 5" evidence="5">
    <location>
        <begin position="62"/>
        <end position="300"/>
    </location>
</feature>
<dbReference type="Pfam" id="PF00150">
    <property type="entry name" value="Cellulase"/>
    <property type="match status" value="1"/>
</dbReference>
<dbReference type="GO" id="GO:0000272">
    <property type="term" value="P:polysaccharide catabolic process"/>
    <property type="evidence" value="ECO:0007669"/>
    <property type="project" value="InterPro"/>
</dbReference>
<evidence type="ECO:0000256" key="4">
    <source>
        <dbReference type="SAM" id="SignalP"/>
    </source>
</evidence>
<gene>
    <name evidence="6" type="ORF">B0A77_09270</name>
</gene>
<evidence type="ECO:0000256" key="3">
    <source>
        <dbReference type="RuleBase" id="RU361153"/>
    </source>
</evidence>
<comment type="similarity">
    <text evidence="3">Belongs to the glycosyl hydrolase 5 (cellulase A) family.</text>
</comment>
<dbReference type="PANTHER" id="PTHR34142:SF1">
    <property type="entry name" value="GLYCOSIDE HYDROLASE FAMILY 5 DOMAIN-CONTAINING PROTEIN"/>
    <property type="match status" value="1"/>
</dbReference>
<feature type="signal peptide" evidence="4">
    <location>
        <begin position="1"/>
        <end position="22"/>
    </location>
</feature>
<dbReference type="RefSeq" id="WP_097554249.1">
    <property type="nucleotide sequence ID" value="NZ_PCMW01000047.1"/>
</dbReference>
<protein>
    <submittedName>
        <fullName evidence="6">Glycosyl hydrolase family 5</fullName>
    </submittedName>
</protein>
<dbReference type="PROSITE" id="PS51257">
    <property type="entry name" value="PROKAR_LIPOPROTEIN"/>
    <property type="match status" value="1"/>
</dbReference>
<feature type="chain" id="PRO_5013776525" evidence="4">
    <location>
        <begin position="23"/>
        <end position="337"/>
    </location>
</feature>
<dbReference type="InterPro" id="IPR017853">
    <property type="entry name" value="GH"/>
</dbReference>
<sequence length="337" mass="38035">MKKRFFKIQWAVLWVFFVAACSKPDLEPHPKGYSISGNWIQKDGATKQFIGANAFHSFGAGSADMNAWKLDIVREFVGNVSENPITGNPILDQNGAYLHSLQKIVDANRQNNKVTVLCAFGWNGQPATLFSGNRPTQTPFWNAFKSQLQAWATHFKEQNDVWIEVWNEPYRYDRADGYTDAIWFEDMSELVQIIRNTGNANIIVVPCAEQGQDASVLINKGTAFLAQHSNILFDIHAYEKWLLESNSLITNRLNSLQSLKIPIIFGEIAPMNAGILMETAPFLNQIHARGISICAWVWKYDASDTDALLSEDGTPNNNNNNNWGSTFKEIAQRNRVF</sequence>
<proteinExistence type="inferred from homology"/>
<keyword evidence="1 3" id="KW-0378">Hydrolase</keyword>
<evidence type="ECO:0000313" key="6">
    <source>
        <dbReference type="EMBL" id="PDS24167.1"/>
    </source>
</evidence>
<dbReference type="OrthoDB" id="1422943at2"/>
<dbReference type="EMBL" id="PCMW01000047">
    <property type="protein sequence ID" value="PDS24167.1"/>
    <property type="molecule type" value="Genomic_DNA"/>
</dbReference>
<dbReference type="Proteomes" id="UP000220828">
    <property type="component" value="Unassembled WGS sequence"/>
</dbReference>